<feature type="compositionally biased region" description="Polar residues" evidence="7">
    <location>
        <begin position="1"/>
        <end position="33"/>
    </location>
</feature>
<protein>
    <recommendedName>
        <fullName evidence="2">chitin synthase</fullName>
        <ecNumber evidence="2">2.4.1.16</ecNumber>
    </recommendedName>
</protein>
<feature type="transmembrane region" description="Helical" evidence="8">
    <location>
        <begin position="359"/>
        <end position="383"/>
    </location>
</feature>
<dbReference type="PANTHER" id="PTHR22914">
    <property type="entry name" value="CHITIN SYNTHASE"/>
    <property type="match status" value="1"/>
</dbReference>
<evidence type="ECO:0000313" key="11">
    <source>
        <dbReference type="RefSeq" id="XP_014664502.1"/>
    </source>
</evidence>
<evidence type="ECO:0000256" key="7">
    <source>
        <dbReference type="SAM" id="MobiDB-lite"/>
    </source>
</evidence>
<dbReference type="InterPro" id="IPR029044">
    <property type="entry name" value="Nucleotide-diphossugar_trans"/>
</dbReference>
<dbReference type="RefSeq" id="XP_014664502.1">
    <property type="nucleotide sequence ID" value="XM_014809016.1"/>
</dbReference>
<name>A0ABM1DX31_PRICU</name>
<dbReference type="Gene3D" id="3.90.550.10">
    <property type="entry name" value="Spore Coat Polysaccharide Biosynthesis Protein SpsA, Chain A"/>
    <property type="match status" value="1"/>
</dbReference>
<dbReference type="Pfam" id="PF23000">
    <property type="entry name" value="ChitinSynthase_IV_N"/>
    <property type="match status" value="1"/>
</dbReference>
<dbReference type="EC" id="2.4.1.16" evidence="2"/>
<keyword evidence="6 8" id="KW-0472">Membrane</keyword>
<gene>
    <name evidence="11" type="primary">LOC106806877</name>
</gene>
<evidence type="ECO:0000259" key="9">
    <source>
        <dbReference type="Pfam" id="PF23000"/>
    </source>
</evidence>
<proteinExistence type="predicted"/>
<feature type="transmembrane region" description="Helical" evidence="8">
    <location>
        <begin position="251"/>
        <end position="271"/>
    </location>
</feature>
<reference evidence="11" key="1">
    <citation type="submission" date="2025-08" db="UniProtKB">
        <authorList>
            <consortium name="RefSeq"/>
        </authorList>
    </citation>
    <scope>IDENTIFICATION</scope>
</reference>
<evidence type="ECO:0000256" key="1">
    <source>
        <dbReference type="ARBA" id="ARBA00004141"/>
    </source>
</evidence>
<dbReference type="PANTHER" id="PTHR22914:SF42">
    <property type="entry name" value="CHITIN SYNTHASE"/>
    <property type="match status" value="1"/>
</dbReference>
<feature type="transmembrane region" description="Helical" evidence="8">
    <location>
        <begin position="75"/>
        <end position="104"/>
    </location>
</feature>
<feature type="transmembrane region" description="Helical" evidence="8">
    <location>
        <begin position="327"/>
        <end position="347"/>
    </location>
</feature>
<feature type="transmembrane region" description="Helical" evidence="8">
    <location>
        <begin position="187"/>
        <end position="208"/>
    </location>
</feature>
<feature type="transmembrane region" description="Helical" evidence="8">
    <location>
        <begin position="124"/>
        <end position="144"/>
    </location>
</feature>
<evidence type="ECO:0000256" key="2">
    <source>
        <dbReference type="ARBA" id="ARBA00012543"/>
    </source>
</evidence>
<keyword evidence="10" id="KW-1185">Reference proteome</keyword>
<dbReference type="InterPro" id="IPR055120">
    <property type="entry name" value="Chs-1/2_IV_N"/>
</dbReference>
<keyword evidence="3" id="KW-0328">Glycosyltransferase</keyword>
<sequence length="938" mass="105128">MASKQPSNTNSATGASAKSHGTTQGQSGNTNHSRPADDSYWEDRKWDVFNDVSYSPDDMSTGATYNQKALRFIKLMLYVVTCLLVFVCACVSKISFFLIVSQIFIEWPTAADAGANGARSSPTWFLSLWIVVSVPHALSLYRCCKVMMFRNTPWPSVGLFLLVVSVETLHTLGVYTFALRVLPRIDAVYGAMVTSGICFIPGVMRLLNHGRRERWGVAQILLDVLAIALQGTVFAWLFLTLDALNAGIATASLICISLSYWETFVSEASAIPILSQLGKTRNEMRGARHKTYFLVNVWKIVAGLGITAFFAGVAGAPGGAKSIFGDIPAVVVYTTIVQGAASLLGYATVRLVCKIKIQLFSFSLPIVLSTLATVVLLCVRCFFRDPIVSLLPATEEFYWNCPDKEGSKNVTYIMEYYGWMWFFWVASQFWITSHIWTPCIERLAKSNKIFVRPFYCSLLFDVGMQLNRARDERKQNRELLGGIRNTTLGIIPDTLDWDELVNSKVSAEEPSKNLDDITTLLYFCATMWHETANEMKGLMKSIFRCDQDQSARRLARTYFDRKDDDYYEFEAHVFFDDAMETVGGQRLLNEFVRQFISTVGEAARSVTGAAYEPTYQKIATPYGGRLQWELPGGNQLIVHLKDQNLIRKKKRWSQVMYLYYLLGWKLLDQLDGSTAVKQAAADNTYLLLLDGDVSFKPAALLMLIDLMKKNINVGAACGRVHPVGRGPMLWYQRFEYAIGHWLQKSTEHMIGCVLCSPGCFSLFRGSSIMTREIIGRYNNKAQTAAEWIQYNQGEDRWLSTLLLQAGFRIEYCAAADGYTQAPETLSEFYNQRRRWIPSTLANIIDLLLNSRSMVRKNPTISWLYVLYQGLLLFATLVGPGITFIMVVGALTAALPTAATSMSSAWVCFIVNLTPVVIFMFTCIYGSAKTQVKLAASLP</sequence>
<dbReference type="SUPFAM" id="SSF53448">
    <property type="entry name" value="Nucleotide-diphospho-sugar transferases"/>
    <property type="match status" value="1"/>
</dbReference>
<evidence type="ECO:0000256" key="8">
    <source>
        <dbReference type="SAM" id="Phobius"/>
    </source>
</evidence>
<dbReference type="InterPro" id="IPR004835">
    <property type="entry name" value="Chitin_synth"/>
</dbReference>
<comment type="subcellular location">
    <subcellularLocation>
        <location evidence="1">Membrane</location>
        <topology evidence="1">Multi-pass membrane protein</topology>
    </subcellularLocation>
</comment>
<evidence type="ECO:0000256" key="5">
    <source>
        <dbReference type="ARBA" id="ARBA00022989"/>
    </source>
</evidence>
<keyword evidence="3" id="KW-0808">Transferase</keyword>
<feature type="transmembrane region" description="Helical" evidence="8">
    <location>
        <begin position="861"/>
        <end position="890"/>
    </location>
</feature>
<evidence type="ECO:0000256" key="4">
    <source>
        <dbReference type="ARBA" id="ARBA00022692"/>
    </source>
</evidence>
<evidence type="ECO:0000256" key="3">
    <source>
        <dbReference type="ARBA" id="ARBA00022676"/>
    </source>
</evidence>
<feature type="transmembrane region" description="Helical" evidence="8">
    <location>
        <begin position="292"/>
        <end position="315"/>
    </location>
</feature>
<dbReference type="Proteomes" id="UP000695022">
    <property type="component" value="Unplaced"/>
</dbReference>
<evidence type="ECO:0000256" key="6">
    <source>
        <dbReference type="ARBA" id="ARBA00023136"/>
    </source>
</evidence>
<dbReference type="Pfam" id="PF03142">
    <property type="entry name" value="Chitin_synth_2"/>
    <property type="match status" value="1"/>
</dbReference>
<feature type="domain" description="Chitin synthase chs-1/2 N-terminal putative transporter" evidence="9">
    <location>
        <begin position="65"/>
        <end position="424"/>
    </location>
</feature>
<evidence type="ECO:0000313" key="10">
    <source>
        <dbReference type="Proteomes" id="UP000695022"/>
    </source>
</evidence>
<feature type="transmembrane region" description="Helical" evidence="8">
    <location>
        <begin position="902"/>
        <end position="924"/>
    </location>
</feature>
<dbReference type="GeneID" id="106806877"/>
<feature type="transmembrane region" description="Helical" evidence="8">
    <location>
        <begin position="156"/>
        <end position="175"/>
    </location>
</feature>
<dbReference type="CDD" id="cd04190">
    <property type="entry name" value="Chitin_synth_C"/>
    <property type="match status" value="1"/>
</dbReference>
<keyword evidence="4 8" id="KW-0812">Transmembrane</keyword>
<organism evidence="10 11">
    <name type="scientific">Priapulus caudatus</name>
    <name type="common">Priapulid worm</name>
    <dbReference type="NCBI Taxonomy" id="37621"/>
    <lineage>
        <taxon>Eukaryota</taxon>
        <taxon>Metazoa</taxon>
        <taxon>Ecdysozoa</taxon>
        <taxon>Scalidophora</taxon>
        <taxon>Priapulida</taxon>
        <taxon>Priapulimorpha</taxon>
        <taxon>Priapulimorphida</taxon>
        <taxon>Priapulidae</taxon>
        <taxon>Priapulus</taxon>
    </lineage>
</organism>
<keyword evidence="5 8" id="KW-1133">Transmembrane helix</keyword>
<feature type="transmembrane region" description="Helical" evidence="8">
    <location>
        <begin position="416"/>
        <end position="436"/>
    </location>
</feature>
<feature type="region of interest" description="Disordered" evidence="7">
    <location>
        <begin position="1"/>
        <end position="38"/>
    </location>
</feature>
<feature type="transmembrane region" description="Helical" evidence="8">
    <location>
        <begin position="220"/>
        <end position="239"/>
    </location>
</feature>
<accession>A0ABM1DX31</accession>